<feature type="compositionally biased region" description="Polar residues" evidence="6">
    <location>
        <begin position="200"/>
        <end position="213"/>
    </location>
</feature>
<feature type="domain" description="BZIP" evidence="7">
    <location>
        <begin position="325"/>
        <end position="388"/>
    </location>
</feature>
<name>A0ABP0GCY0_CLALP</name>
<evidence type="ECO:0000313" key="9">
    <source>
        <dbReference type="Proteomes" id="UP001642483"/>
    </source>
</evidence>
<comment type="similarity">
    <text evidence="1">Belongs to the bZIP family. Jun subfamily.</text>
</comment>
<sequence>MEVAFYHDDPSNRISAAYDSQSSPGSVDSINSTDAGPVTAIPPYRDQRFGQDYDKTAALKGMNLQVHSNPAFSPPQHPGCNSDSRFNNVLLNSVTRPNSVPGSGYNPSNVYAPVSQPTPPANCVVSTNNLSLAIPESSAANTSTLSTPDIVNMMKGASEFDQMLPHYSQNNPHLAPHIYSREPEMYGQVYHRDLLRQKTHNGSNSDLATSSGLPTGAPGLEGSPCSAVTSGTNVVHQQPHHFASPDPYFAREGHLEGPSTSVYGAAVGSTIHHMGNPAALHPGHPLLMSPHSSVVGHLKEEMPQTVPVISKTPPLSPIDMEHQELIKTERKRMRNRLAASKCRKRKLERISRLEEKVNNLKTQNLELSTNANLLRQQVADLKSKVMTHVNSGCQLMMSQQQVTF</sequence>
<evidence type="ECO:0000256" key="5">
    <source>
        <dbReference type="SAM" id="Coils"/>
    </source>
</evidence>
<keyword evidence="5" id="KW-0175">Coiled coil</keyword>
<dbReference type="PROSITE" id="PS50217">
    <property type="entry name" value="BZIP"/>
    <property type="match status" value="1"/>
</dbReference>
<dbReference type="PROSITE" id="PS00036">
    <property type="entry name" value="BZIP_BASIC"/>
    <property type="match status" value="1"/>
</dbReference>
<evidence type="ECO:0000313" key="8">
    <source>
        <dbReference type="EMBL" id="CAK8689630.1"/>
    </source>
</evidence>
<dbReference type="SUPFAM" id="SSF57959">
    <property type="entry name" value="Leucine zipper domain"/>
    <property type="match status" value="1"/>
</dbReference>
<reference evidence="8 9" key="1">
    <citation type="submission" date="2024-02" db="EMBL/GenBank/DDBJ databases">
        <authorList>
            <person name="Daric V."/>
            <person name="Darras S."/>
        </authorList>
    </citation>
    <scope>NUCLEOTIDE SEQUENCE [LARGE SCALE GENOMIC DNA]</scope>
</reference>
<gene>
    <name evidence="8" type="ORF">CVLEPA_LOCUS21605</name>
</gene>
<dbReference type="InterPro" id="IPR002112">
    <property type="entry name" value="Leuzip_Jun"/>
</dbReference>
<feature type="region of interest" description="Disordered" evidence="6">
    <location>
        <begin position="16"/>
        <end position="47"/>
    </location>
</feature>
<proteinExistence type="inferred from homology"/>
<organism evidence="8 9">
    <name type="scientific">Clavelina lepadiformis</name>
    <name type="common">Light-bulb sea squirt</name>
    <name type="synonym">Ascidia lepadiformis</name>
    <dbReference type="NCBI Taxonomy" id="159417"/>
    <lineage>
        <taxon>Eukaryota</taxon>
        <taxon>Metazoa</taxon>
        <taxon>Chordata</taxon>
        <taxon>Tunicata</taxon>
        <taxon>Ascidiacea</taxon>
        <taxon>Aplousobranchia</taxon>
        <taxon>Clavelinidae</taxon>
        <taxon>Clavelina</taxon>
    </lineage>
</organism>
<dbReference type="EMBL" id="CAWYQH010000108">
    <property type="protein sequence ID" value="CAK8689630.1"/>
    <property type="molecule type" value="Genomic_DNA"/>
</dbReference>
<feature type="region of interest" description="Disordered" evidence="6">
    <location>
        <begin position="199"/>
        <end position="224"/>
    </location>
</feature>
<comment type="caution">
    <text evidence="8">The sequence shown here is derived from an EMBL/GenBank/DDBJ whole genome shotgun (WGS) entry which is preliminary data.</text>
</comment>
<keyword evidence="3" id="KW-0238">DNA-binding</keyword>
<dbReference type="Pfam" id="PF00170">
    <property type="entry name" value="bZIP_1"/>
    <property type="match status" value="1"/>
</dbReference>
<dbReference type="InterPro" id="IPR046347">
    <property type="entry name" value="bZIP_sf"/>
</dbReference>
<evidence type="ECO:0000256" key="3">
    <source>
        <dbReference type="ARBA" id="ARBA00023125"/>
    </source>
</evidence>
<dbReference type="InterPro" id="IPR004827">
    <property type="entry name" value="bZIP"/>
</dbReference>
<accession>A0ABP0GCY0</accession>
<dbReference type="PANTHER" id="PTHR11462">
    <property type="entry name" value="JUN TRANSCRIPTION FACTOR-RELATED"/>
    <property type="match status" value="1"/>
</dbReference>
<dbReference type="PRINTS" id="PR00043">
    <property type="entry name" value="LEUZIPPRJUN"/>
</dbReference>
<dbReference type="CDD" id="cd14696">
    <property type="entry name" value="bZIP_Jun"/>
    <property type="match status" value="1"/>
</dbReference>
<dbReference type="Gene3D" id="1.20.5.170">
    <property type="match status" value="1"/>
</dbReference>
<dbReference type="SUPFAM" id="SSF47454">
    <property type="entry name" value="A DNA-binding domain in eukaryotic transcription factors"/>
    <property type="match status" value="1"/>
</dbReference>
<evidence type="ECO:0000256" key="1">
    <source>
        <dbReference type="ARBA" id="ARBA00006882"/>
    </source>
</evidence>
<evidence type="ECO:0000256" key="4">
    <source>
        <dbReference type="ARBA" id="ARBA00023163"/>
    </source>
</evidence>
<evidence type="ECO:0000259" key="7">
    <source>
        <dbReference type="PROSITE" id="PS50217"/>
    </source>
</evidence>
<keyword evidence="4" id="KW-0804">Transcription</keyword>
<dbReference type="InterPro" id="IPR008917">
    <property type="entry name" value="TF_DNA-bd_sf"/>
</dbReference>
<keyword evidence="9" id="KW-1185">Reference proteome</keyword>
<feature type="coiled-coil region" evidence="5">
    <location>
        <begin position="330"/>
        <end position="384"/>
    </location>
</feature>
<dbReference type="PANTHER" id="PTHR11462:SF35">
    <property type="entry name" value="TRANSCRIPTION FACTOR JRA"/>
    <property type="match status" value="1"/>
</dbReference>
<dbReference type="Proteomes" id="UP001642483">
    <property type="component" value="Unassembled WGS sequence"/>
</dbReference>
<keyword evidence="2" id="KW-0805">Transcription regulation</keyword>
<dbReference type="SMART" id="SM00338">
    <property type="entry name" value="BRLZ"/>
    <property type="match status" value="1"/>
</dbReference>
<evidence type="ECO:0000256" key="2">
    <source>
        <dbReference type="ARBA" id="ARBA00023015"/>
    </source>
</evidence>
<protein>
    <recommendedName>
        <fullName evidence="7">BZIP domain-containing protein</fullName>
    </recommendedName>
</protein>
<feature type="compositionally biased region" description="Polar residues" evidence="6">
    <location>
        <begin position="16"/>
        <end position="34"/>
    </location>
</feature>
<evidence type="ECO:0000256" key="6">
    <source>
        <dbReference type="SAM" id="MobiDB-lite"/>
    </source>
</evidence>
<dbReference type="InterPro" id="IPR050946">
    <property type="entry name" value="AP-1_TF_bZIP"/>
</dbReference>